<sequence>MTLTACTTGEIPRLPRTQAELVSARNAGEAQSAADNRALIARNVARVKGEYDDYVAGRAANPPIFDLLILSGGGDWGAFGAGVLKGWGRVPSGPAARPIFDAVTGVSTGALIAPFAFLNDESSIDRIVELYRNPQPDWMRPRGLLAFLTGGASYADTPGLERDIRAALDLTMMRQLVEAGKDGRVLAVNTSNLDFGEMRAWDLIAEAQRALETGNRERVYSILLASAGIPGAFPPRMIDGNLYVDGAITGNVLYGARIPEADSFVTVWEHSYPGTPVPKIRYWLIFNNQRRPPPEVVQPEWTSVLPRSTFASTRTATVNSIRHLFALAEVSRLKQKADIEVRFMAVPDDWTPSKPGVFIKAVMNDLADMGERMGADPSNWQTKSP</sequence>
<name>A0A512E3P1_9PROT</name>
<keyword evidence="2" id="KW-0378">Hydrolase</keyword>
<dbReference type="InterPro" id="IPR002641">
    <property type="entry name" value="PNPLA_dom"/>
</dbReference>
<feature type="short sequence motif" description="GXGXXG" evidence="2">
    <location>
        <begin position="72"/>
        <end position="77"/>
    </location>
</feature>
<dbReference type="RefSeq" id="WP_052832722.1">
    <property type="nucleotide sequence ID" value="NZ_BJYZ01000073.1"/>
</dbReference>
<keyword evidence="1 2" id="KW-0443">Lipid metabolism</keyword>
<protein>
    <submittedName>
        <fullName evidence="4">Lipoprotein</fullName>
    </submittedName>
</protein>
<keyword evidence="4" id="KW-0449">Lipoprotein</keyword>
<proteinExistence type="predicted"/>
<dbReference type="PROSITE" id="PS51635">
    <property type="entry name" value="PNPLA"/>
    <property type="match status" value="1"/>
</dbReference>
<dbReference type="EMBL" id="BJYZ01000073">
    <property type="protein sequence ID" value="GEO43307.1"/>
    <property type="molecule type" value="Genomic_DNA"/>
</dbReference>
<dbReference type="InterPro" id="IPR016035">
    <property type="entry name" value="Acyl_Trfase/lysoPLipase"/>
</dbReference>
<evidence type="ECO:0000259" key="3">
    <source>
        <dbReference type="PROSITE" id="PS51635"/>
    </source>
</evidence>
<feature type="short sequence motif" description="DGA/G" evidence="2">
    <location>
        <begin position="245"/>
        <end position="247"/>
    </location>
</feature>
<accession>A0A512E3P1</accession>
<dbReference type="SUPFAM" id="SSF52151">
    <property type="entry name" value="FabD/lysophospholipase-like"/>
    <property type="match status" value="1"/>
</dbReference>
<evidence type="ECO:0000256" key="2">
    <source>
        <dbReference type="PROSITE-ProRule" id="PRU01161"/>
    </source>
</evidence>
<feature type="active site" description="Proton acceptor" evidence="2">
    <location>
        <position position="245"/>
    </location>
</feature>
<evidence type="ECO:0000313" key="5">
    <source>
        <dbReference type="Proteomes" id="UP000321523"/>
    </source>
</evidence>
<dbReference type="AlphaFoldDB" id="A0A512E3P1"/>
<dbReference type="Proteomes" id="UP000321523">
    <property type="component" value="Unassembled WGS sequence"/>
</dbReference>
<feature type="short sequence motif" description="GXSXG" evidence="2">
    <location>
        <begin position="105"/>
        <end position="109"/>
    </location>
</feature>
<evidence type="ECO:0000256" key="1">
    <source>
        <dbReference type="ARBA" id="ARBA00023098"/>
    </source>
</evidence>
<keyword evidence="5" id="KW-1185">Reference proteome</keyword>
<organism evidence="4 5">
    <name type="scientific">Skermanella aerolata</name>
    <dbReference type="NCBI Taxonomy" id="393310"/>
    <lineage>
        <taxon>Bacteria</taxon>
        <taxon>Pseudomonadati</taxon>
        <taxon>Pseudomonadota</taxon>
        <taxon>Alphaproteobacteria</taxon>
        <taxon>Rhodospirillales</taxon>
        <taxon>Azospirillaceae</taxon>
        <taxon>Skermanella</taxon>
    </lineage>
</organism>
<evidence type="ECO:0000313" key="4">
    <source>
        <dbReference type="EMBL" id="GEO43307.1"/>
    </source>
</evidence>
<dbReference type="Gene3D" id="3.40.1090.10">
    <property type="entry name" value="Cytosolic phospholipase A2 catalytic domain"/>
    <property type="match status" value="1"/>
</dbReference>
<comment type="caution">
    <text evidence="4">The sequence shown here is derived from an EMBL/GenBank/DDBJ whole genome shotgun (WGS) entry which is preliminary data.</text>
</comment>
<dbReference type="GO" id="GO:0016042">
    <property type="term" value="P:lipid catabolic process"/>
    <property type="evidence" value="ECO:0007669"/>
    <property type="project" value="UniProtKB-UniRule"/>
</dbReference>
<keyword evidence="2" id="KW-0442">Lipid degradation</keyword>
<feature type="domain" description="PNPLA" evidence="3">
    <location>
        <begin position="68"/>
        <end position="258"/>
    </location>
</feature>
<dbReference type="GO" id="GO:0016787">
    <property type="term" value="F:hydrolase activity"/>
    <property type="evidence" value="ECO:0007669"/>
    <property type="project" value="UniProtKB-UniRule"/>
</dbReference>
<gene>
    <name evidence="4" type="ORF">SAE02_74550</name>
</gene>
<feature type="active site" description="Nucleophile" evidence="2">
    <location>
        <position position="107"/>
    </location>
</feature>
<reference evidence="4 5" key="1">
    <citation type="submission" date="2019-07" db="EMBL/GenBank/DDBJ databases">
        <title>Whole genome shotgun sequence of Skermanella aerolata NBRC 106429.</title>
        <authorList>
            <person name="Hosoyama A."/>
            <person name="Uohara A."/>
            <person name="Ohji S."/>
            <person name="Ichikawa N."/>
        </authorList>
    </citation>
    <scope>NUCLEOTIDE SEQUENCE [LARGE SCALE GENOMIC DNA]</scope>
    <source>
        <strain evidence="4 5">NBRC 106429</strain>
    </source>
</reference>
<dbReference type="Pfam" id="PF01734">
    <property type="entry name" value="Patatin"/>
    <property type="match status" value="1"/>
</dbReference>